<proteinExistence type="predicted"/>
<dbReference type="InterPro" id="IPR011042">
    <property type="entry name" value="6-blade_b-propeller_TolB-like"/>
</dbReference>
<dbReference type="EMBL" id="CP064781">
    <property type="protein sequence ID" value="QRJ62415.1"/>
    <property type="molecule type" value="Genomic_DNA"/>
</dbReference>
<gene>
    <name evidence="1" type="ORF">IWH25_11525</name>
</gene>
<sequence length="329" mass="34510">MRRPAPVAGSGPVPDRRRRRALGLAAAAALVALAGCSPAAGRRPDLQADGVASVIVPVRSLAMARLILRVNQAGAPTFEAGAFGGFTPLVFPVDVAASTLDLFIADAGVGRLYRYDATVDAMAVIGGVRVTPQTRLAASPDGSVLVSDPAAGGALRFDRAGNLVQRIDARLGAARYDDIAVDPESGRYLALDRLQQRIEEVHPVGRSGVVLVDRQLPDGPVGIALDRRLIYVSGRHCGCVVAIDPASGRQTTLIEDLRDVGPLAAGGGWLAIADGVQRRLFLHRDGMLRGEPSFDALKLVNPQGLAIVNDTLYVADGAGRKVSVFRLKP</sequence>
<keyword evidence="2" id="KW-1185">Reference proteome</keyword>
<dbReference type="KEGG" id="ares:IWH25_11525"/>
<dbReference type="SUPFAM" id="SSF63825">
    <property type="entry name" value="YWTD domain"/>
    <property type="match status" value="1"/>
</dbReference>
<evidence type="ECO:0000313" key="2">
    <source>
        <dbReference type="Proteomes" id="UP000663444"/>
    </source>
</evidence>
<dbReference type="AlphaFoldDB" id="A0A974PVV9"/>
<organism evidence="1 2">
    <name type="scientific">Azospira restricta</name>
    <dbReference type="NCBI Taxonomy" id="404405"/>
    <lineage>
        <taxon>Bacteria</taxon>
        <taxon>Pseudomonadati</taxon>
        <taxon>Pseudomonadota</taxon>
        <taxon>Betaproteobacteria</taxon>
        <taxon>Rhodocyclales</taxon>
        <taxon>Rhodocyclaceae</taxon>
        <taxon>Azospira</taxon>
    </lineage>
</organism>
<reference evidence="1" key="1">
    <citation type="submission" date="2020-11" db="EMBL/GenBank/DDBJ databases">
        <title>Azospira restricta DSM 18626 genome sequence.</title>
        <authorList>
            <person name="Moe W.M."/>
        </authorList>
    </citation>
    <scope>NUCLEOTIDE SEQUENCE</scope>
    <source>
        <strain evidence="1">DSM 18626</strain>
    </source>
</reference>
<dbReference type="Gene3D" id="2.120.10.30">
    <property type="entry name" value="TolB, C-terminal domain"/>
    <property type="match status" value="1"/>
</dbReference>
<dbReference type="Proteomes" id="UP000663444">
    <property type="component" value="Chromosome"/>
</dbReference>
<accession>A0A974PVV9</accession>
<protein>
    <submittedName>
        <fullName evidence="1">Uncharacterized protein</fullName>
    </submittedName>
</protein>
<dbReference type="RefSeq" id="WP_203385948.1">
    <property type="nucleotide sequence ID" value="NZ_CP064781.1"/>
</dbReference>
<name>A0A974PVV9_9RHOO</name>
<evidence type="ECO:0000313" key="1">
    <source>
        <dbReference type="EMBL" id="QRJ62415.1"/>
    </source>
</evidence>